<keyword evidence="1" id="KW-0732">Signal</keyword>
<reference evidence="3 4" key="1">
    <citation type="submission" date="2020-07" db="EMBL/GenBank/DDBJ databases">
        <authorList>
            <person name="Zhuang K."/>
            <person name="Ran Y."/>
        </authorList>
    </citation>
    <scope>NUCLEOTIDE SEQUENCE [LARGE SCALE GENOMIC DNA]</scope>
    <source>
        <strain evidence="3 4">WCH-YHL-001</strain>
    </source>
</reference>
<feature type="signal peptide" evidence="1">
    <location>
        <begin position="1"/>
        <end position="28"/>
    </location>
</feature>
<organism evidence="3 4">
    <name type="scientific">Nocardia huaxiensis</name>
    <dbReference type="NCBI Taxonomy" id="2755382"/>
    <lineage>
        <taxon>Bacteria</taxon>
        <taxon>Bacillati</taxon>
        <taxon>Actinomycetota</taxon>
        <taxon>Actinomycetes</taxon>
        <taxon>Mycobacteriales</taxon>
        <taxon>Nocardiaceae</taxon>
        <taxon>Nocardia</taxon>
    </lineage>
</organism>
<evidence type="ECO:0000313" key="4">
    <source>
        <dbReference type="Proteomes" id="UP000515512"/>
    </source>
</evidence>
<dbReference type="Proteomes" id="UP000515512">
    <property type="component" value="Chromosome"/>
</dbReference>
<dbReference type="AlphaFoldDB" id="A0A7D6V769"/>
<accession>A0A7D6V769</accession>
<evidence type="ECO:0000313" key="3">
    <source>
        <dbReference type="EMBL" id="QLY29241.1"/>
    </source>
</evidence>
<dbReference type="KEGG" id="nhu:H0264_28735"/>
<dbReference type="EMBL" id="CP059399">
    <property type="protein sequence ID" value="QLY29241.1"/>
    <property type="molecule type" value="Genomic_DNA"/>
</dbReference>
<dbReference type="InterPro" id="IPR025240">
    <property type="entry name" value="DUF4189"/>
</dbReference>
<keyword evidence="4" id="KW-1185">Reference proteome</keyword>
<proteinExistence type="predicted"/>
<protein>
    <submittedName>
        <fullName evidence="3">DUF4189 domain-containing protein</fullName>
    </submittedName>
</protein>
<dbReference type="Pfam" id="PF13827">
    <property type="entry name" value="DUF4189"/>
    <property type="match status" value="1"/>
</dbReference>
<evidence type="ECO:0000259" key="2">
    <source>
        <dbReference type="Pfam" id="PF13827"/>
    </source>
</evidence>
<evidence type="ECO:0000256" key="1">
    <source>
        <dbReference type="SAM" id="SignalP"/>
    </source>
</evidence>
<gene>
    <name evidence="3" type="ORF">H0264_28735</name>
</gene>
<dbReference type="RefSeq" id="WP_181580446.1">
    <property type="nucleotide sequence ID" value="NZ_CP059399.1"/>
</dbReference>
<name>A0A7D6V769_9NOCA</name>
<feature type="domain" description="DUF4189" evidence="2">
    <location>
        <begin position="39"/>
        <end position="118"/>
    </location>
</feature>
<sequence>MTVTGTTFRTFATLISAVAAVGVGYAPAAAERGPDGHLYGAFAVSGTLGDGSRQIGSSWNFPDQGAADQRALAECGDGSCVVELRFMDGCGAIAFRGNRFAGGAGPTRDDATRAAIDAVGPPWPSSISADASDPAQVFGPDCNG</sequence>
<feature type="chain" id="PRO_5027693417" evidence="1">
    <location>
        <begin position="29"/>
        <end position="144"/>
    </location>
</feature>